<dbReference type="SUPFAM" id="SSF53098">
    <property type="entry name" value="Ribonuclease H-like"/>
    <property type="match status" value="1"/>
</dbReference>
<dbReference type="PANTHER" id="PTHR35004">
    <property type="entry name" value="TRANSPOSASE RV3428C-RELATED"/>
    <property type="match status" value="1"/>
</dbReference>
<dbReference type="RefSeq" id="WP_058640197.1">
    <property type="nucleotide sequence ID" value="NZ_LDSL01000009.1"/>
</dbReference>
<dbReference type="InterPro" id="IPR009057">
    <property type="entry name" value="Homeodomain-like_sf"/>
</dbReference>
<organism evidence="2 3">
    <name type="scientific">Pseudacidovorax intermedius</name>
    <dbReference type="NCBI Taxonomy" id="433924"/>
    <lineage>
        <taxon>Bacteria</taxon>
        <taxon>Pseudomonadati</taxon>
        <taxon>Pseudomonadota</taxon>
        <taxon>Betaproteobacteria</taxon>
        <taxon>Burkholderiales</taxon>
        <taxon>Comamonadaceae</taxon>
        <taxon>Pseudacidovorax</taxon>
    </lineage>
</organism>
<dbReference type="SUPFAM" id="SSF46689">
    <property type="entry name" value="Homeodomain-like"/>
    <property type="match status" value="1"/>
</dbReference>
<dbReference type="Gene3D" id="3.30.420.10">
    <property type="entry name" value="Ribonuclease H-like superfamily/Ribonuclease H"/>
    <property type="match status" value="1"/>
</dbReference>
<accession>A0A147HC51</accession>
<dbReference type="InterPro" id="IPR012337">
    <property type="entry name" value="RNaseH-like_sf"/>
</dbReference>
<comment type="caution">
    <text evidence="2">The sequence shown here is derived from an EMBL/GenBank/DDBJ whole genome shotgun (WGS) entry which is preliminary data.</text>
</comment>
<dbReference type="NCBIfam" id="NF033577">
    <property type="entry name" value="transpos_IS481"/>
    <property type="match status" value="1"/>
</dbReference>
<gene>
    <name evidence="2" type="ORF">NS331_01195</name>
</gene>
<dbReference type="PATRIC" id="fig|433924.3.peg.5030"/>
<evidence type="ECO:0000313" key="3">
    <source>
        <dbReference type="Proteomes" id="UP000072741"/>
    </source>
</evidence>
<dbReference type="Pfam" id="PF13683">
    <property type="entry name" value="rve_3"/>
    <property type="match status" value="1"/>
</dbReference>
<keyword evidence="3" id="KW-1185">Reference proteome</keyword>
<evidence type="ECO:0000313" key="2">
    <source>
        <dbReference type="EMBL" id="KTT27666.1"/>
    </source>
</evidence>
<dbReference type="OrthoDB" id="5414302at2"/>
<dbReference type="InterPro" id="IPR001584">
    <property type="entry name" value="Integrase_cat-core"/>
</dbReference>
<dbReference type="EMBL" id="LDSL01000009">
    <property type="protein sequence ID" value="KTT27666.1"/>
    <property type="molecule type" value="Genomic_DNA"/>
</dbReference>
<dbReference type="Proteomes" id="UP000072741">
    <property type="component" value="Unassembled WGS sequence"/>
</dbReference>
<dbReference type="GO" id="GO:0003676">
    <property type="term" value="F:nucleic acid binding"/>
    <property type="evidence" value="ECO:0007669"/>
    <property type="project" value="InterPro"/>
</dbReference>
<dbReference type="GO" id="GO:0015074">
    <property type="term" value="P:DNA integration"/>
    <property type="evidence" value="ECO:0007669"/>
    <property type="project" value="InterPro"/>
</dbReference>
<proteinExistence type="predicted"/>
<evidence type="ECO:0000259" key="1">
    <source>
        <dbReference type="PROSITE" id="PS50994"/>
    </source>
</evidence>
<dbReference type="Pfam" id="PF13011">
    <property type="entry name" value="LZ_Tnp_IS481"/>
    <property type="match status" value="1"/>
</dbReference>
<dbReference type="AlphaFoldDB" id="A0A147HC51"/>
<dbReference type="InterPro" id="IPR047656">
    <property type="entry name" value="IS481-like_transpos"/>
</dbReference>
<protein>
    <submittedName>
        <fullName evidence="2">Integrase</fullName>
    </submittedName>
</protein>
<feature type="domain" description="Integrase catalytic" evidence="1">
    <location>
        <begin position="126"/>
        <end position="305"/>
    </location>
</feature>
<sequence length="312" mass="35292">MNSHKNARLTFEGRKLLVQRIATLGLMPAAEAAGISPRTARKLLQRFEQHGERGLLDRSSRPARTRSCLDAQLCERIEQLRRCRMPMRQIARIVGRSVPTVCRLLARLGLSSLKALDPVSAPLRYERDAPGELLHIDTKKLGRIVRPSHRVTGNRRDSVDGAGWEFAHVAIDDHSRLGFVQMHADERKDSAVSFLLAAVAHYGQLGVKIKRLITDNGSAYRSRLFAKTCQALGIKHTFTRPYRPQTNGKAERFIQTCLREWAYGRTWANSAERTAWLPAFLRYYNCERPHCALGHKPPASRLCGNNLLQLDI</sequence>
<name>A0A147HC51_9BURK</name>
<reference evidence="2 3" key="1">
    <citation type="journal article" date="2016" name="Front. Microbiol.">
        <title>Genomic Resource of Rice Seed Associated Bacteria.</title>
        <authorList>
            <person name="Midha S."/>
            <person name="Bansal K."/>
            <person name="Sharma S."/>
            <person name="Kumar N."/>
            <person name="Patil P.P."/>
            <person name="Chaudhry V."/>
            <person name="Patil P.B."/>
        </authorList>
    </citation>
    <scope>NUCLEOTIDE SEQUENCE [LARGE SCALE GENOMIC DNA]</scope>
    <source>
        <strain evidence="2 3">NS331</strain>
    </source>
</reference>
<dbReference type="PANTHER" id="PTHR35004:SF7">
    <property type="entry name" value="INTEGRASE PROTEIN"/>
    <property type="match status" value="1"/>
</dbReference>
<dbReference type="PROSITE" id="PS50994">
    <property type="entry name" value="INTEGRASE"/>
    <property type="match status" value="1"/>
</dbReference>
<dbReference type="InterPro" id="IPR036397">
    <property type="entry name" value="RNaseH_sf"/>
</dbReference>
<dbReference type="InterPro" id="IPR024967">
    <property type="entry name" value="DNA-bd_IS481-type"/>
</dbReference>